<keyword evidence="3" id="KW-1185">Reference proteome</keyword>
<evidence type="ECO:0000313" key="3">
    <source>
        <dbReference type="Proteomes" id="UP000781710"/>
    </source>
</evidence>
<proteinExistence type="predicted"/>
<feature type="compositionally biased region" description="Basic and acidic residues" evidence="1">
    <location>
        <begin position="434"/>
        <end position="445"/>
    </location>
</feature>
<gene>
    <name evidence="2" type="ORF">CSC78_05985</name>
</gene>
<dbReference type="Pfam" id="PF26363">
    <property type="entry name" value="Phospholipase-like"/>
    <property type="match status" value="1"/>
</dbReference>
<accession>A0ABQ6ZJG3</accession>
<organism evidence="2 3">
    <name type="scientific">Pseudoxanthomonas japonensis</name>
    <dbReference type="NCBI Taxonomy" id="69284"/>
    <lineage>
        <taxon>Bacteria</taxon>
        <taxon>Pseudomonadati</taxon>
        <taxon>Pseudomonadota</taxon>
        <taxon>Gammaproteobacteria</taxon>
        <taxon>Lysobacterales</taxon>
        <taxon>Lysobacteraceae</taxon>
        <taxon>Pseudoxanthomonas</taxon>
    </lineage>
</organism>
<dbReference type="EMBL" id="PDWW01000005">
    <property type="protein sequence ID" value="KAF1726207.1"/>
    <property type="molecule type" value="Genomic_DNA"/>
</dbReference>
<evidence type="ECO:0000256" key="1">
    <source>
        <dbReference type="SAM" id="MobiDB-lite"/>
    </source>
</evidence>
<dbReference type="InterPro" id="IPR029058">
    <property type="entry name" value="AB_hydrolase_fold"/>
</dbReference>
<name>A0ABQ6ZJG3_9GAMM</name>
<dbReference type="RefSeq" id="WP_162336990.1">
    <property type="nucleotide sequence ID" value="NZ_JBHSRQ010000008.1"/>
</dbReference>
<dbReference type="Gene3D" id="3.40.50.1820">
    <property type="entry name" value="alpha/beta hydrolase"/>
    <property type="match status" value="1"/>
</dbReference>
<dbReference type="Proteomes" id="UP000781710">
    <property type="component" value="Unassembled WGS sequence"/>
</dbReference>
<comment type="caution">
    <text evidence="2">The sequence shown here is derived from an EMBL/GenBank/DDBJ whole genome shotgun (WGS) entry which is preliminary data.</text>
</comment>
<protein>
    <recommendedName>
        <fullName evidence="4">Lipase (Class 3)</fullName>
    </recommendedName>
</protein>
<evidence type="ECO:0008006" key="4">
    <source>
        <dbReference type="Google" id="ProtNLM"/>
    </source>
</evidence>
<dbReference type="SUPFAM" id="SSF53474">
    <property type="entry name" value="alpha/beta-Hydrolases"/>
    <property type="match status" value="1"/>
</dbReference>
<feature type="region of interest" description="Disordered" evidence="1">
    <location>
        <begin position="408"/>
        <end position="445"/>
    </location>
</feature>
<evidence type="ECO:0000313" key="2">
    <source>
        <dbReference type="EMBL" id="KAF1726207.1"/>
    </source>
</evidence>
<reference evidence="2 3" key="1">
    <citation type="submission" date="2017-10" db="EMBL/GenBank/DDBJ databases">
        <title>Whole genome sequencing of members of genus Pseudoxanthomonas.</title>
        <authorList>
            <person name="Kumar S."/>
            <person name="Bansal K."/>
            <person name="Kaur A."/>
            <person name="Patil P."/>
            <person name="Sharma S."/>
            <person name="Patil P.B."/>
        </authorList>
    </citation>
    <scope>NUCLEOTIDE SEQUENCE [LARGE SCALE GENOMIC DNA]</scope>
    <source>
        <strain evidence="2 3">DSM 17109</strain>
    </source>
</reference>
<sequence length="445" mass="48932">MTLASQQYANLVEHSYDRDGQMRDLVNKEIELEGVRYKILHFVDNTRTGYQGTVYQHLGSGDIVVAHRGTEFERQRWDDLIKTDGAMVLTRANLQADDAVALTRWARDYAEKQGQLPGKRTPEVTVTGHSLGGTLAQVSAHYYDLRGETFNAYGAVSLDRRIPEGGDRVVNHVMAADTVSSASPHYGKVRIYAQPDEIGMLVGAGYANNGARLLDPRASLVAGIRGFGSHDMHRFLNVDGEQRPDRSVLEDVRTQALASEYAPMIGKYRDDVEGMRGAITIAARGPHGALRDGFDALRGTVQAGEPGARDERTRTASLLPAWGTFAATARARDGSNAKRVDGMEPAGPFHPPLKSEVRSAADEVDRLLSSARANDPDGLRIALQDLRASPYGQAWQSQLEIHRQRLAEPAPRMESHQGLLTEQERVSPSPMPNVEHKPVQMDIAR</sequence>